<accession>A0AAD7TMH9</accession>
<organism evidence="2 3">
    <name type="scientific">Trametes cubensis</name>
    <dbReference type="NCBI Taxonomy" id="1111947"/>
    <lineage>
        <taxon>Eukaryota</taxon>
        <taxon>Fungi</taxon>
        <taxon>Dikarya</taxon>
        <taxon>Basidiomycota</taxon>
        <taxon>Agaricomycotina</taxon>
        <taxon>Agaricomycetes</taxon>
        <taxon>Polyporales</taxon>
        <taxon>Polyporaceae</taxon>
        <taxon>Trametes</taxon>
    </lineage>
</organism>
<feature type="chain" id="PRO_5042033606" evidence="1">
    <location>
        <begin position="24"/>
        <end position="181"/>
    </location>
</feature>
<name>A0AAD7TMH9_9APHY</name>
<sequence>MKFFSGILPIAGVALTLFLGATAQKATDVIRSIDFVASSAHNLDEDIQRVNDGNVADEGQLIGQGISAFKGIIQDQLESVFDNVDNSMPFNDDDAQLVLDAFQQSVTTEKATLQTIIDKRDFAEKYLLVDEIVQPVRDLRAALVTYSGAVIALIPSQASGAYAAFNDLSDILEAAVQAYES</sequence>
<evidence type="ECO:0000313" key="2">
    <source>
        <dbReference type="EMBL" id="KAJ8463487.1"/>
    </source>
</evidence>
<dbReference type="EMBL" id="JAPEVG010000391">
    <property type="protein sequence ID" value="KAJ8463487.1"/>
    <property type="molecule type" value="Genomic_DNA"/>
</dbReference>
<reference evidence="2" key="1">
    <citation type="submission" date="2022-11" db="EMBL/GenBank/DDBJ databases">
        <title>Genome Sequence of Cubamyces cubensis.</title>
        <authorList>
            <person name="Buettner E."/>
        </authorList>
    </citation>
    <scope>NUCLEOTIDE SEQUENCE</scope>
    <source>
        <strain evidence="2">MPL-01</strain>
    </source>
</reference>
<dbReference type="Proteomes" id="UP001215151">
    <property type="component" value="Unassembled WGS sequence"/>
</dbReference>
<gene>
    <name evidence="2" type="ORF">ONZ51_g10222</name>
</gene>
<protein>
    <submittedName>
        <fullName evidence="2">Uncharacterized protein</fullName>
    </submittedName>
</protein>
<proteinExistence type="predicted"/>
<evidence type="ECO:0000256" key="1">
    <source>
        <dbReference type="SAM" id="SignalP"/>
    </source>
</evidence>
<feature type="signal peptide" evidence="1">
    <location>
        <begin position="1"/>
        <end position="23"/>
    </location>
</feature>
<evidence type="ECO:0000313" key="3">
    <source>
        <dbReference type="Proteomes" id="UP001215151"/>
    </source>
</evidence>
<keyword evidence="1" id="KW-0732">Signal</keyword>
<comment type="caution">
    <text evidence="2">The sequence shown here is derived from an EMBL/GenBank/DDBJ whole genome shotgun (WGS) entry which is preliminary data.</text>
</comment>
<keyword evidence="3" id="KW-1185">Reference proteome</keyword>
<dbReference type="AlphaFoldDB" id="A0AAD7TMH9"/>